<protein>
    <submittedName>
        <fullName evidence="1">Uncharacterized protein</fullName>
    </submittedName>
</protein>
<dbReference type="AlphaFoldDB" id="A0A3G3IPE8"/>
<dbReference type="Proteomes" id="UP000278334">
    <property type="component" value="Chromosome"/>
</dbReference>
<dbReference type="EMBL" id="CP024634">
    <property type="protein sequence ID" value="AYQ57660.1"/>
    <property type="molecule type" value="Genomic_DNA"/>
</dbReference>
<sequence length="50" mass="5714">MKSPIWLALFIGGQKLNFANHPYLCKGLIHVVLNLTNLKKIKLVEKSIHM</sequence>
<accession>A0A3G3IPE8</accession>
<evidence type="ECO:0000313" key="2">
    <source>
        <dbReference type="Proteomes" id="UP000278334"/>
    </source>
</evidence>
<organism evidence="1 2">
    <name type="scientific">Bathymodiolus thermophilus thioautotrophic gill symbiont</name>
    <dbReference type="NCBI Taxonomy" id="2360"/>
    <lineage>
        <taxon>Bacteria</taxon>
        <taxon>Pseudomonadati</taxon>
        <taxon>Pseudomonadota</taxon>
        <taxon>Gammaproteobacteria</taxon>
        <taxon>sulfur-oxidizing symbionts</taxon>
    </lineage>
</organism>
<proteinExistence type="predicted"/>
<evidence type="ECO:0000313" key="1">
    <source>
        <dbReference type="EMBL" id="AYQ57660.1"/>
    </source>
</evidence>
<gene>
    <name evidence="1" type="ORF">MS2017_2002</name>
</gene>
<reference evidence="1 2" key="1">
    <citation type="submission" date="2017-11" db="EMBL/GenBank/DDBJ databases">
        <title>Genome sequence of the bacterial symbiont EPR9N from a vent mussel Bathymodiolus thermophilus.</title>
        <authorList>
            <person name="Won Y.-J."/>
        </authorList>
    </citation>
    <scope>NUCLEOTIDE SEQUENCE [LARGE SCALE GENOMIC DNA]</scope>
    <source>
        <strain evidence="1 2">EPR9N</strain>
    </source>
</reference>
<name>A0A3G3IPE8_9GAMM</name>
<dbReference type="KEGG" id="bthg:MS2017_2002"/>